<organism evidence="2 3">
    <name type="scientific">Nitratireductor mangrovi</name>
    <dbReference type="NCBI Taxonomy" id="2599600"/>
    <lineage>
        <taxon>Bacteria</taxon>
        <taxon>Pseudomonadati</taxon>
        <taxon>Pseudomonadota</taxon>
        <taxon>Alphaproteobacteria</taxon>
        <taxon>Hyphomicrobiales</taxon>
        <taxon>Phyllobacteriaceae</taxon>
        <taxon>Nitratireductor</taxon>
    </lineage>
</organism>
<sequence length="137" mass="14843">MLRRRRSWRRALLIVPALLGLVSCQATTGPGSVSTSGKSAALRTMEHLARTAHSCWFASGDAAFKPYRLADELNSFSGRPRFLLVPARNPEARPLLVVQAEGDPAKVDAFGPVMEQPLGNRVANDLRRWTDGSAGCA</sequence>
<protein>
    <recommendedName>
        <fullName evidence="4">Lipoprotein</fullName>
    </recommendedName>
</protein>
<dbReference type="EMBL" id="CP042301">
    <property type="protein sequence ID" value="QDY99560.1"/>
    <property type="molecule type" value="Genomic_DNA"/>
</dbReference>
<accession>A0A5B8KVE1</accession>
<evidence type="ECO:0008006" key="4">
    <source>
        <dbReference type="Google" id="ProtNLM"/>
    </source>
</evidence>
<dbReference type="KEGG" id="niy:FQ775_03760"/>
<dbReference type="OrthoDB" id="8419513at2"/>
<proteinExistence type="predicted"/>
<dbReference type="AlphaFoldDB" id="A0A5B8KVE1"/>
<feature type="chain" id="PRO_5023083708" description="Lipoprotein" evidence="1">
    <location>
        <begin position="29"/>
        <end position="137"/>
    </location>
</feature>
<name>A0A5B8KVE1_9HYPH</name>
<evidence type="ECO:0000256" key="1">
    <source>
        <dbReference type="SAM" id="SignalP"/>
    </source>
</evidence>
<dbReference type="Proteomes" id="UP000321389">
    <property type="component" value="Chromosome"/>
</dbReference>
<reference evidence="2" key="1">
    <citation type="submission" date="2020-04" db="EMBL/GenBank/DDBJ databases">
        <title>Nitratireductor sp. nov. isolated from mangrove soil.</title>
        <authorList>
            <person name="Ye Y."/>
        </authorList>
    </citation>
    <scope>NUCLEOTIDE SEQUENCE</scope>
    <source>
        <strain evidence="2">SY7</strain>
    </source>
</reference>
<gene>
    <name evidence="2" type="ORF">FQ775_03760</name>
</gene>
<keyword evidence="1" id="KW-0732">Signal</keyword>
<evidence type="ECO:0000313" key="2">
    <source>
        <dbReference type="EMBL" id="QDY99560.1"/>
    </source>
</evidence>
<dbReference type="PROSITE" id="PS51257">
    <property type="entry name" value="PROKAR_LIPOPROTEIN"/>
    <property type="match status" value="1"/>
</dbReference>
<keyword evidence="3" id="KW-1185">Reference proteome</keyword>
<dbReference type="RefSeq" id="WP_146298216.1">
    <property type="nucleotide sequence ID" value="NZ_CP042301.2"/>
</dbReference>
<feature type="signal peptide" evidence="1">
    <location>
        <begin position="1"/>
        <end position="28"/>
    </location>
</feature>
<evidence type="ECO:0000313" key="3">
    <source>
        <dbReference type="Proteomes" id="UP000321389"/>
    </source>
</evidence>